<dbReference type="Proteomes" id="UP000467637">
    <property type="component" value="Unassembled WGS sequence"/>
</dbReference>
<gene>
    <name evidence="1" type="ORF">GON05_31870</name>
</gene>
<protein>
    <submittedName>
        <fullName evidence="1">Uncharacterized protein</fullName>
    </submittedName>
</protein>
<evidence type="ECO:0000313" key="2">
    <source>
        <dbReference type="Proteomes" id="UP000467637"/>
    </source>
</evidence>
<accession>A0ABW9UG98</accession>
<dbReference type="RefSeq" id="WP_157325102.1">
    <property type="nucleotide sequence ID" value="NZ_WSEM01000034.1"/>
</dbReference>
<keyword evidence="2" id="KW-1185">Reference proteome</keyword>
<comment type="caution">
    <text evidence="1">The sequence shown here is derived from an EMBL/GenBank/DDBJ whole genome shotgun (WGS) entry which is preliminary data.</text>
</comment>
<dbReference type="EMBL" id="WSEM01000034">
    <property type="protein sequence ID" value="MVQ39199.1"/>
    <property type="molecule type" value="Genomic_DNA"/>
</dbReference>
<sequence>MLDAASELLLGELLVVGELLLQPAKTVVTNVAQRHARLSRYRDFEKFVLKL</sequence>
<proteinExistence type="predicted"/>
<name>A0ABW9UG98_9BACL</name>
<reference evidence="1 2" key="1">
    <citation type="submission" date="2019-12" db="EMBL/GenBank/DDBJ databases">
        <authorList>
            <person name="Huq M.A."/>
        </authorList>
    </citation>
    <scope>NUCLEOTIDE SEQUENCE [LARGE SCALE GENOMIC DNA]</scope>
    <source>
        <strain evidence="1 2">MAH-34</strain>
    </source>
</reference>
<evidence type="ECO:0000313" key="1">
    <source>
        <dbReference type="EMBL" id="MVQ39199.1"/>
    </source>
</evidence>
<organism evidence="1 2">
    <name type="scientific">Paenibacillus anseongense</name>
    <dbReference type="NCBI Taxonomy" id="2682845"/>
    <lineage>
        <taxon>Bacteria</taxon>
        <taxon>Bacillati</taxon>
        <taxon>Bacillota</taxon>
        <taxon>Bacilli</taxon>
        <taxon>Bacillales</taxon>
        <taxon>Paenibacillaceae</taxon>
        <taxon>Paenibacillus</taxon>
    </lineage>
</organism>